<feature type="domain" description="Nephrocystin 3-like N-terminal" evidence="3">
    <location>
        <begin position="109"/>
        <end position="150"/>
    </location>
</feature>
<accession>A0A165ZB61</accession>
<evidence type="ECO:0000313" key="4">
    <source>
        <dbReference type="EMBL" id="KZP10409.1"/>
    </source>
</evidence>
<feature type="compositionally biased region" description="Basic and acidic residues" evidence="2">
    <location>
        <begin position="23"/>
        <end position="32"/>
    </location>
</feature>
<dbReference type="OrthoDB" id="448455at2759"/>
<name>A0A165ZB61_9AGAM</name>
<evidence type="ECO:0000313" key="5">
    <source>
        <dbReference type="Proteomes" id="UP000076532"/>
    </source>
</evidence>
<evidence type="ECO:0000256" key="2">
    <source>
        <dbReference type="SAM" id="MobiDB-lite"/>
    </source>
</evidence>
<keyword evidence="5" id="KW-1185">Reference proteome</keyword>
<proteinExistence type="predicted"/>
<evidence type="ECO:0000259" key="3">
    <source>
        <dbReference type="Pfam" id="PF24883"/>
    </source>
</evidence>
<dbReference type="InterPro" id="IPR056884">
    <property type="entry name" value="NPHP3-like_N"/>
</dbReference>
<dbReference type="Proteomes" id="UP000076532">
    <property type="component" value="Unassembled WGS sequence"/>
</dbReference>
<dbReference type="EMBL" id="KV417680">
    <property type="protein sequence ID" value="KZP10409.1"/>
    <property type="molecule type" value="Genomic_DNA"/>
</dbReference>
<feature type="region of interest" description="Disordered" evidence="2">
    <location>
        <begin position="1"/>
        <end position="32"/>
    </location>
</feature>
<keyword evidence="1" id="KW-0677">Repeat</keyword>
<evidence type="ECO:0000256" key="1">
    <source>
        <dbReference type="ARBA" id="ARBA00022737"/>
    </source>
</evidence>
<dbReference type="AlphaFoldDB" id="A0A165ZB61"/>
<dbReference type="Pfam" id="PF24883">
    <property type="entry name" value="NPHP3_N"/>
    <property type="match status" value="1"/>
</dbReference>
<sequence>MSAGKKRARAISSDEAMPQIKMPRLENGDGRHNKNRAELSFSTSGISGNATVQNAGGHIINGDYTVHRTLSTDDNPKIKQKSEVMKWIYTVDSDTSLSYNAAQKVHLSGTGSWFLDGSHFVQWKEQPGSLLWLYGGLYFIAGCGKTVLSCGYFSPHPREILSDFSLATLPLPMSSASAT</sequence>
<gene>
    <name evidence="4" type="ORF">FIBSPDRAFT_899753</name>
</gene>
<organism evidence="4 5">
    <name type="scientific">Athelia psychrophila</name>
    <dbReference type="NCBI Taxonomy" id="1759441"/>
    <lineage>
        <taxon>Eukaryota</taxon>
        <taxon>Fungi</taxon>
        <taxon>Dikarya</taxon>
        <taxon>Basidiomycota</taxon>
        <taxon>Agaricomycotina</taxon>
        <taxon>Agaricomycetes</taxon>
        <taxon>Agaricomycetidae</taxon>
        <taxon>Atheliales</taxon>
        <taxon>Atheliaceae</taxon>
        <taxon>Athelia</taxon>
    </lineage>
</organism>
<protein>
    <recommendedName>
        <fullName evidence="3">Nephrocystin 3-like N-terminal domain-containing protein</fullName>
    </recommendedName>
</protein>
<reference evidence="4 5" key="1">
    <citation type="journal article" date="2016" name="Mol. Biol. Evol.">
        <title>Comparative Genomics of Early-Diverging Mushroom-Forming Fungi Provides Insights into the Origins of Lignocellulose Decay Capabilities.</title>
        <authorList>
            <person name="Nagy L.G."/>
            <person name="Riley R."/>
            <person name="Tritt A."/>
            <person name="Adam C."/>
            <person name="Daum C."/>
            <person name="Floudas D."/>
            <person name="Sun H."/>
            <person name="Yadav J.S."/>
            <person name="Pangilinan J."/>
            <person name="Larsson K.H."/>
            <person name="Matsuura K."/>
            <person name="Barry K."/>
            <person name="Labutti K."/>
            <person name="Kuo R."/>
            <person name="Ohm R.A."/>
            <person name="Bhattacharya S.S."/>
            <person name="Shirouzu T."/>
            <person name="Yoshinaga Y."/>
            <person name="Martin F.M."/>
            <person name="Grigoriev I.V."/>
            <person name="Hibbett D.S."/>
        </authorList>
    </citation>
    <scope>NUCLEOTIDE SEQUENCE [LARGE SCALE GENOMIC DNA]</scope>
    <source>
        <strain evidence="4 5">CBS 109695</strain>
    </source>
</reference>